<dbReference type="Proteomes" id="UP001204814">
    <property type="component" value="Unassembled WGS sequence"/>
</dbReference>
<name>A0AAP2XSA9_9FIRM</name>
<dbReference type="AlphaFoldDB" id="A0AAP2XSA9"/>
<dbReference type="InterPro" id="IPR014729">
    <property type="entry name" value="Rossmann-like_a/b/a_fold"/>
</dbReference>
<dbReference type="InterPro" id="IPR005232">
    <property type="entry name" value="LarE"/>
</dbReference>
<dbReference type="Gene3D" id="3.40.50.620">
    <property type="entry name" value="HUPs"/>
    <property type="match status" value="1"/>
</dbReference>
<dbReference type="SUPFAM" id="SSF52402">
    <property type="entry name" value="Adenine nucleotide alpha hydrolases-like"/>
    <property type="match status" value="1"/>
</dbReference>
<dbReference type="GO" id="GO:0016783">
    <property type="term" value="F:sulfurtransferase activity"/>
    <property type="evidence" value="ECO:0007669"/>
    <property type="project" value="InterPro"/>
</dbReference>
<dbReference type="RefSeq" id="WP_117346984.1">
    <property type="nucleotide sequence ID" value="NZ_JADPGY010000009.1"/>
</dbReference>
<evidence type="ECO:0000256" key="1">
    <source>
        <dbReference type="PIRSR" id="PIRSR006661-1"/>
    </source>
</evidence>
<organism evidence="2 3">
    <name type="scientific">Faecalibacillus intestinalis</name>
    <dbReference type="NCBI Taxonomy" id="1982626"/>
    <lineage>
        <taxon>Bacteria</taxon>
        <taxon>Bacillati</taxon>
        <taxon>Bacillota</taxon>
        <taxon>Erysipelotrichia</taxon>
        <taxon>Erysipelotrichales</taxon>
        <taxon>Coprobacillaceae</taxon>
        <taxon>Faecalibacillus</taxon>
    </lineage>
</organism>
<comment type="caution">
    <text evidence="2">The sequence shown here is derived from an EMBL/GenBank/DDBJ whole genome shotgun (WGS) entry which is preliminary data.</text>
</comment>
<dbReference type="PANTHER" id="PTHR43169:SF2">
    <property type="entry name" value="NAD_GMP SYNTHASE DOMAIN-CONTAINING PROTEIN"/>
    <property type="match status" value="1"/>
</dbReference>
<dbReference type="InterPro" id="IPR052188">
    <property type="entry name" value="Ni-pincer_cofactor_biosynth"/>
</dbReference>
<proteinExistence type="predicted"/>
<evidence type="ECO:0000313" key="3">
    <source>
        <dbReference type="Proteomes" id="UP001204814"/>
    </source>
</evidence>
<dbReference type="PIRSF" id="PIRSF006661">
    <property type="entry name" value="PP-lp_UCP006661"/>
    <property type="match status" value="1"/>
</dbReference>
<dbReference type="EMBL" id="JANGBO010000001">
    <property type="protein sequence ID" value="MCQ5060630.1"/>
    <property type="molecule type" value="Genomic_DNA"/>
</dbReference>
<feature type="active site" description="Nucleophile and sulfur donor" evidence="1">
    <location>
        <position position="171"/>
    </location>
</feature>
<dbReference type="PANTHER" id="PTHR43169">
    <property type="entry name" value="EXSB FAMILY PROTEIN"/>
    <property type="match status" value="1"/>
</dbReference>
<dbReference type="CDD" id="cd01990">
    <property type="entry name" value="LarE-like"/>
    <property type="match status" value="1"/>
</dbReference>
<reference evidence="2" key="1">
    <citation type="submission" date="2022-06" db="EMBL/GenBank/DDBJ databases">
        <title>Isolation of gut microbiota from human fecal samples.</title>
        <authorList>
            <person name="Pamer E.G."/>
            <person name="Barat B."/>
            <person name="Waligurski E."/>
            <person name="Medina S."/>
            <person name="Paddock L."/>
            <person name="Mostad J."/>
        </authorList>
    </citation>
    <scope>NUCLEOTIDE SEQUENCE</scope>
    <source>
        <strain evidence="2">DFI.6.24</strain>
    </source>
</reference>
<evidence type="ECO:0000313" key="2">
    <source>
        <dbReference type="EMBL" id="MCQ5060630.1"/>
    </source>
</evidence>
<keyword evidence="2" id="KW-0808">Transferase</keyword>
<dbReference type="NCBIfam" id="TIGR00268">
    <property type="entry name" value="ATP-dependent sacrificial sulfur transferase LarE"/>
    <property type="match status" value="1"/>
</dbReference>
<accession>A0AAP2XSA9</accession>
<sequence length="264" mass="30353">MNKLELLQTELRKYENVAIAYSGGVDSNFLFHVAIDTLGKDHVLPVLCRGAMMSKEDIEGALEQLQGANYVVLDVNPLDVEAFRFNHKDRCYHCKKSIMSKVKVVAKEHNFEYVLDGKNKDDEKVYRPGLKACEELGIISPLANNELTKQEIRDYSKQLGISTYNKPSNACLASRFDYNTELTFEKLQMVEKGEKYLHDLGMFHVRLRVHGDVARLEVEPQEFKRIIDHKELIQKIKDLGFRFVTLDLEGIKHGGYDVENKRNS</sequence>
<protein>
    <submittedName>
        <fullName evidence="2">ATP-dependent sacrificial sulfur transferase LarE</fullName>
    </submittedName>
</protein>
<gene>
    <name evidence="2" type="primary">larE</name>
    <name evidence="2" type="ORF">NE542_02070</name>
</gene>